<dbReference type="RefSeq" id="WP_101291141.1">
    <property type="nucleotide sequence ID" value="NZ_FOUQ01000010.1"/>
</dbReference>
<name>A0A1I4V9M8_9HYPH</name>
<dbReference type="Gene3D" id="2.40.128.110">
    <property type="entry name" value="Lipid/polyisoprenoid-binding, YceI-like"/>
    <property type="match status" value="1"/>
</dbReference>
<evidence type="ECO:0000259" key="2">
    <source>
        <dbReference type="SMART" id="SM00867"/>
    </source>
</evidence>
<evidence type="ECO:0000256" key="1">
    <source>
        <dbReference type="SAM" id="SignalP"/>
    </source>
</evidence>
<dbReference type="SUPFAM" id="SSF101874">
    <property type="entry name" value="YceI-like"/>
    <property type="match status" value="1"/>
</dbReference>
<dbReference type="PANTHER" id="PTHR34406">
    <property type="entry name" value="PROTEIN YCEI"/>
    <property type="match status" value="1"/>
</dbReference>
<organism evidence="3 4">
    <name type="scientific">Pleomorphomonas diazotrophica</name>
    <dbReference type="NCBI Taxonomy" id="1166257"/>
    <lineage>
        <taxon>Bacteria</taxon>
        <taxon>Pseudomonadati</taxon>
        <taxon>Pseudomonadota</taxon>
        <taxon>Alphaproteobacteria</taxon>
        <taxon>Hyphomicrobiales</taxon>
        <taxon>Pleomorphomonadaceae</taxon>
        <taxon>Pleomorphomonas</taxon>
    </lineage>
</organism>
<dbReference type="InterPro" id="IPR007372">
    <property type="entry name" value="Lipid/polyisoprenoid-bd_YceI"/>
</dbReference>
<feature type="signal peptide" evidence="1">
    <location>
        <begin position="1"/>
        <end position="20"/>
    </location>
</feature>
<keyword evidence="4" id="KW-1185">Reference proteome</keyword>
<dbReference type="InterPro" id="IPR036761">
    <property type="entry name" value="TTHA0802/YceI-like_sf"/>
</dbReference>
<keyword evidence="1" id="KW-0732">Signal</keyword>
<dbReference type="Pfam" id="PF04264">
    <property type="entry name" value="YceI"/>
    <property type="match status" value="1"/>
</dbReference>
<evidence type="ECO:0000313" key="3">
    <source>
        <dbReference type="EMBL" id="PKR87330.1"/>
    </source>
</evidence>
<feature type="domain" description="Lipid/polyisoprenoid-binding YceI-like" evidence="2">
    <location>
        <begin position="28"/>
        <end position="196"/>
    </location>
</feature>
<dbReference type="AlphaFoldDB" id="A0A1I4V9M8"/>
<dbReference type="EMBL" id="PJNW01000019">
    <property type="protein sequence ID" value="PKR87330.1"/>
    <property type="molecule type" value="Genomic_DNA"/>
</dbReference>
<comment type="caution">
    <text evidence="3">The sequence shown here is derived from an EMBL/GenBank/DDBJ whole genome shotgun (WGS) entry which is preliminary data.</text>
</comment>
<dbReference type="Proteomes" id="UP000233491">
    <property type="component" value="Unassembled WGS sequence"/>
</dbReference>
<dbReference type="SMART" id="SM00867">
    <property type="entry name" value="YceI"/>
    <property type="match status" value="1"/>
</dbReference>
<feature type="chain" id="PRO_5015065801" evidence="1">
    <location>
        <begin position="21"/>
        <end position="201"/>
    </location>
</feature>
<protein>
    <submittedName>
        <fullName evidence="3">Polyisoprenoid-binding protein</fullName>
    </submittedName>
</protein>
<accession>A0A1I4V9M8</accession>
<reference evidence="3 4" key="1">
    <citation type="submission" date="2017-12" db="EMBL/GenBank/DDBJ databases">
        <title>Anaerobic carbon monoxide metabolism by Pleomorphomonas carboxyditropha sp. nov., a new mesophilic hydrogenogenic carboxidotroph.</title>
        <authorList>
            <person name="Esquivel-Elizondo S."/>
            <person name="Krajmalnik-Brown R."/>
        </authorList>
    </citation>
    <scope>NUCLEOTIDE SEQUENCE [LARGE SCALE GENOMIC DNA]</scope>
    <source>
        <strain evidence="3 4">R5-392</strain>
    </source>
</reference>
<sequence>MLAKLLLTTFLFTVPTLALAADPAPSGRYEQDGPHTSVTWRIDHFGLSRYTARFTGAKAVLDWNRETPAQSALTVEIDPRLVRTDFPFPEVEDFDAKIGAGADFLAGSPIRFVSERIVVDGDRTGRVFGQLTLRGETHPAVMDVTFNGTMAEHPIEKVAKLGFSGHMRIKRSAWGLTFAIPALGDDVDVAIETEFKPAKAE</sequence>
<evidence type="ECO:0000313" key="4">
    <source>
        <dbReference type="Proteomes" id="UP000233491"/>
    </source>
</evidence>
<dbReference type="OrthoDB" id="9811006at2"/>
<gene>
    <name evidence="3" type="ORF">CXZ10_19975</name>
</gene>
<dbReference type="PANTHER" id="PTHR34406:SF1">
    <property type="entry name" value="PROTEIN YCEI"/>
    <property type="match status" value="1"/>
</dbReference>
<proteinExistence type="predicted"/>